<protein>
    <submittedName>
        <fullName evidence="1">Uncharacterized protein</fullName>
    </submittedName>
</protein>
<comment type="caution">
    <text evidence="1">The sequence shown here is derived from an EMBL/GenBank/DDBJ whole genome shotgun (WGS) entry which is preliminary data.</text>
</comment>
<dbReference type="EMBL" id="QVRA01000018">
    <property type="protein sequence ID" value="RJG53176.1"/>
    <property type="molecule type" value="Genomic_DNA"/>
</dbReference>
<organism evidence="1 2">
    <name type="scientific">Sphingobium terrigena</name>
    <dbReference type="NCBI Taxonomy" id="2304063"/>
    <lineage>
        <taxon>Bacteria</taxon>
        <taxon>Pseudomonadati</taxon>
        <taxon>Pseudomonadota</taxon>
        <taxon>Alphaproteobacteria</taxon>
        <taxon>Sphingomonadales</taxon>
        <taxon>Sphingomonadaceae</taxon>
        <taxon>Sphingobium</taxon>
    </lineage>
</organism>
<proteinExistence type="predicted"/>
<reference evidence="1 2" key="1">
    <citation type="submission" date="2018-08" db="EMBL/GenBank/DDBJ databases">
        <title>Sphingobium sp. EO9.</title>
        <authorList>
            <person name="Park Y."/>
            <person name="Kim K.H."/>
            <person name="Jeon C.O."/>
        </authorList>
    </citation>
    <scope>NUCLEOTIDE SEQUENCE [LARGE SCALE GENOMIC DNA]</scope>
    <source>
        <strain evidence="1 2">EO9</strain>
    </source>
</reference>
<evidence type="ECO:0000313" key="1">
    <source>
        <dbReference type="EMBL" id="RJG53176.1"/>
    </source>
</evidence>
<sequence length="83" mass="9026">MSIVRDEELVSAADPAVVKAVSLMKEALEILDRGGAGLTAFACHLSLAIDVAEQRPVPTTEEEFEAMWAELPAPLYVCSHRKM</sequence>
<gene>
    <name evidence="1" type="ORF">D0Z70_17305</name>
</gene>
<dbReference type="RefSeq" id="WP_147418785.1">
    <property type="nucleotide sequence ID" value="NZ_QVRA01000018.1"/>
</dbReference>
<dbReference type="Proteomes" id="UP000283469">
    <property type="component" value="Unassembled WGS sequence"/>
</dbReference>
<accession>A0A418YPE6</accession>
<keyword evidence="2" id="KW-1185">Reference proteome</keyword>
<evidence type="ECO:0000313" key="2">
    <source>
        <dbReference type="Proteomes" id="UP000283469"/>
    </source>
</evidence>
<dbReference type="AlphaFoldDB" id="A0A418YPE6"/>
<name>A0A418YPE6_9SPHN</name>